<dbReference type="GO" id="GO:1990904">
    <property type="term" value="C:ribonucleoprotein complex"/>
    <property type="evidence" value="ECO:0007669"/>
    <property type="project" value="UniProtKB-KW"/>
</dbReference>
<dbReference type="GO" id="GO:0019843">
    <property type="term" value="F:rRNA binding"/>
    <property type="evidence" value="ECO:0007669"/>
    <property type="project" value="UniProtKB-UniRule"/>
</dbReference>
<dbReference type="InterPro" id="IPR012677">
    <property type="entry name" value="Nucleotide-bd_a/b_plait_sf"/>
</dbReference>
<dbReference type="HAMAP" id="MF_01369_B">
    <property type="entry name" value="Ribosomal_uL23_B"/>
    <property type="match status" value="1"/>
</dbReference>
<evidence type="ECO:0000256" key="2">
    <source>
        <dbReference type="ARBA" id="ARBA00022730"/>
    </source>
</evidence>
<dbReference type="SUPFAM" id="SSF54189">
    <property type="entry name" value="Ribosomal proteins S24e, L23 and L15e"/>
    <property type="match status" value="1"/>
</dbReference>
<comment type="similarity">
    <text evidence="1 6 7">Belongs to the universal ribosomal protein uL23 family.</text>
</comment>
<evidence type="ECO:0000256" key="6">
    <source>
        <dbReference type="HAMAP-Rule" id="MF_01369"/>
    </source>
</evidence>
<keyword evidence="4 6" id="KW-0689">Ribosomal protein</keyword>
<dbReference type="GO" id="GO:0006412">
    <property type="term" value="P:translation"/>
    <property type="evidence" value="ECO:0007669"/>
    <property type="project" value="UniProtKB-UniRule"/>
</dbReference>
<dbReference type="PROSITE" id="PS00050">
    <property type="entry name" value="RIBOSOMAL_L23"/>
    <property type="match status" value="1"/>
</dbReference>
<dbReference type="AlphaFoldDB" id="A0A0H4T185"/>
<evidence type="ECO:0000256" key="1">
    <source>
        <dbReference type="ARBA" id="ARBA00006700"/>
    </source>
</evidence>
<evidence type="ECO:0000256" key="7">
    <source>
        <dbReference type="RuleBase" id="RU003934"/>
    </source>
</evidence>
<proteinExistence type="inferred from homology"/>
<comment type="function">
    <text evidence="6">One of the early assembly proteins it binds 23S rRNA. One of the proteins that surrounds the polypeptide exit tunnel on the outside of the ribosome. Forms the main docking site for trigger factor binding to the ribosome.</text>
</comment>
<gene>
    <name evidence="6 8" type="primary">rplW</name>
</gene>
<evidence type="ECO:0000256" key="5">
    <source>
        <dbReference type="ARBA" id="ARBA00023274"/>
    </source>
</evidence>
<evidence type="ECO:0000256" key="3">
    <source>
        <dbReference type="ARBA" id="ARBA00022884"/>
    </source>
</evidence>
<evidence type="ECO:0000313" key="8">
    <source>
        <dbReference type="EMBL" id="AKQ01346.1"/>
    </source>
</evidence>
<dbReference type="NCBIfam" id="NF004363">
    <property type="entry name" value="PRK05738.2-4"/>
    <property type="match status" value="1"/>
</dbReference>
<dbReference type="PANTHER" id="PTHR11620">
    <property type="entry name" value="60S RIBOSOMAL PROTEIN L23A"/>
    <property type="match status" value="1"/>
</dbReference>
<sequence>MNINLHDILYHPLITERSTDLREGLNKVVFIVSPYANKHQVKLAVERTLKVKVEKVNIINLEGKKKRLGKFEGKKPNRKKAIVTLKKGEKLDIFEGG</sequence>
<evidence type="ECO:0000256" key="4">
    <source>
        <dbReference type="ARBA" id="ARBA00022980"/>
    </source>
</evidence>
<dbReference type="FunFam" id="3.30.70.330:FF:000001">
    <property type="entry name" value="50S ribosomal protein L23"/>
    <property type="match status" value="1"/>
</dbReference>
<dbReference type="InterPro" id="IPR012678">
    <property type="entry name" value="Ribosomal_uL23/eL15/eS24_sf"/>
</dbReference>
<keyword evidence="5 6" id="KW-0687">Ribonucleoprotein</keyword>
<reference evidence="8" key="1">
    <citation type="journal article" date="2015" name="ISME J.">
        <title>Aquifer environment selects for microbial species cohorts in sediment and groundwater.</title>
        <authorList>
            <person name="Hug L.A."/>
            <person name="Thomas B.C."/>
            <person name="Brown C.T."/>
            <person name="Frischkorn K.R."/>
            <person name="Williams K.H."/>
            <person name="Tringe S.G."/>
            <person name="Banfield J.F."/>
        </authorList>
    </citation>
    <scope>NUCLEOTIDE SEQUENCE</scope>
</reference>
<dbReference type="InterPro" id="IPR001014">
    <property type="entry name" value="Ribosomal_uL23_CS"/>
</dbReference>
<dbReference type="GO" id="GO:0005840">
    <property type="term" value="C:ribosome"/>
    <property type="evidence" value="ECO:0007669"/>
    <property type="project" value="UniProtKB-KW"/>
</dbReference>
<organism evidence="8">
    <name type="scientific">uncultured Nitrospirae bacterium Rifle_16ft_4_minimus_16961</name>
    <dbReference type="NCBI Taxonomy" id="1665125"/>
    <lineage>
        <taxon>Bacteria</taxon>
        <taxon>Pseudomonadati</taxon>
        <taxon>Nitrospirota</taxon>
        <taxon>environmental samples</taxon>
    </lineage>
</organism>
<dbReference type="EMBL" id="KT006962">
    <property type="protein sequence ID" value="AKQ01346.1"/>
    <property type="molecule type" value="Genomic_DNA"/>
</dbReference>
<dbReference type="GO" id="GO:0003735">
    <property type="term" value="F:structural constituent of ribosome"/>
    <property type="evidence" value="ECO:0007669"/>
    <property type="project" value="InterPro"/>
</dbReference>
<name>A0A0H4T185_9BACT</name>
<dbReference type="Gene3D" id="3.30.70.330">
    <property type="match status" value="1"/>
</dbReference>
<keyword evidence="2 6" id="KW-0699">rRNA-binding</keyword>
<keyword evidence="3 6" id="KW-0694">RNA-binding</keyword>
<comment type="subunit">
    <text evidence="6">Part of the 50S ribosomal subunit. Contacts protein L29, and trigger factor when it is bound to the ribosome.</text>
</comment>
<dbReference type="Pfam" id="PF00276">
    <property type="entry name" value="Ribosomal_L23"/>
    <property type="match status" value="1"/>
</dbReference>
<dbReference type="InterPro" id="IPR013025">
    <property type="entry name" value="Ribosomal_uL23-like"/>
</dbReference>
<protein>
    <recommendedName>
        <fullName evidence="6">Large ribosomal subunit protein uL23</fullName>
    </recommendedName>
</protein>
<accession>A0A0H4T185</accession>